<name>A0AB37U7Q4_9CYAN</name>
<keyword evidence="4" id="KW-1185">Reference proteome</keyword>
<dbReference type="GO" id="GO:0006313">
    <property type="term" value="P:DNA transposition"/>
    <property type="evidence" value="ECO:0007669"/>
    <property type="project" value="InterPro"/>
</dbReference>
<dbReference type="Pfam" id="PF01609">
    <property type="entry name" value="DDE_Tnp_1"/>
    <property type="match status" value="1"/>
</dbReference>
<dbReference type="EMBL" id="RSCK01000221">
    <property type="protein sequence ID" value="RUS93801.1"/>
    <property type="molecule type" value="Genomic_DNA"/>
</dbReference>
<feature type="transmembrane region" description="Helical" evidence="1">
    <location>
        <begin position="309"/>
        <end position="327"/>
    </location>
</feature>
<dbReference type="Proteomes" id="UP000282574">
    <property type="component" value="Unassembled WGS sequence"/>
</dbReference>
<dbReference type="RefSeq" id="WP_199756047.1">
    <property type="nucleotide sequence ID" value="NZ_JAVKZF010000004.1"/>
</dbReference>
<feature type="domain" description="Transposase IS4-like" evidence="2">
    <location>
        <begin position="148"/>
        <end position="322"/>
    </location>
</feature>
<keyword evidence="1" id="KW-0472">Membrane</keyword>
<protein>
    <recommendedName>
        <fullName evidence="2">Transposase IS4-like domain-containing protein</fullName>
    </recommendedName>
</protein>
<evidence type="ECO:0000313" key="4">
    <source>
        <dbReference type="Proteomes" id="UP000282574"/>
    </source>
</evidence>
<proteinExistence type="predicted"/>
<keyword evidence="1" id="KW-0812">Transmembrane</keyword>
<dbReference type="InterPro" id="IPR012337">
    <property type="entry name" value="RNaseH-like_sf"/>
</dbReference>
<gene>
    <name evidence="3" type="ORF">DSM107010_72370</name>
</gene>
<feature type="transmembrane region" description="Helical" evidence="1">
    <location>
        <begin position="339"/>
        <end position="358"/>
    </location>
</feature>
<sequence length="391" mass="44956">METIVEYAQGLVYSLLCLMPSTYQKASLNALFGLFLEAQGYPLPQHTQVKSASSLSRFLNHYNWSTRSVIRTTRQMVLQQVTAHPPHPSTPLRVLIDLTTLEKCGKFLQLSTPTNDPKAPDPWVRILNGKRGLHLVVLYLVVGEWRVPWSFRVWRGKGYPSPVQLACKLLATVPTQLSQGRVVIVQADTEFGTVEFLTAVRKQSWRAVVGMRCNRKMQDGRHLKQLYRHANRGQQVYLAGDTQPLTVSWFWLKRAEGKRELRFVVSTHPYSGIYLVRLGRKRSCIEGFFKTSKHRFGLHRFGQTTKLGVYRWLILSLIAYLLAHWIDQWSLPPVLDWKAASDLALTVLFPSVLWLQLLRFIRVNADIAAQFDFEIILKPLPILAYRECCKI</sequence>
<dbReference type="SUPFAM" id="SSF53098">
    <property type="entry name" value="Ribonuclease H-like"/>
    <property type="match status" value="1"/>
</dbReference>
<comment type="caution">
    <text evidence="3">The sequence shown here is derived from an EMBL/GenBank/DDBJ whole genome shotgun (WGS) entry which is preliminary data.</text>
</comment>
<keyword evidence="1" id="KW-1133">Transmembrane helix</keyword>
<evidence type="ECO:0000259" key="2">
    <source>
        <dbReference type="Pfam" id="PF01609"/>
    </source>
</evidence>
<accession>A0AB37U7Q4</accession>
<evidence type="ECO:0000313" key="3">
    <source>
        <dbReference type="EMBL" id="RUS93801.1"/>
    </source>
</evidence>
<reference evidence="3 4" key="1">
    <citation type="journal article" date="2019" name="Genome Biol. Evol.">
        <title>Day and night: Metabolic profiles and evolutionary relationships of six axenic non-marine cyanobacteria.</title>
        <authorList>
            <person name="Will S.E."/>
            <person name="Henke P."/>
            <person name="Boedeker C."/>
            <person name="Huang S."/>
            <person name="Brinkmann H."/>
            <person name="Rohde M."/>
            <person name="Jarek M."/>
            <person name="Friedl T."/>
            <person name="Seufert S."/>
            <person name="Schumacher M."/>
            <person name="Overmann J."/>
            <person name="Neumann-Schaal M."/>
            <person name="Petersen J."/>
        </authorList>
    </citation>
    <scope>NUCLEOTIDE SEQUENCE [LARGE SCALE GENOMIC DNA]</scope>
    <source>
        <strain evidence="3 4">SAG 39.79</strain>
    </source>
</reference>
<evidence type="ECO:0000256" key="1">
    <source>
        <dbReference type="SAM" id="Phobius"/>
    </source>
</evidence>
<dbReference type="GO" id="GO:0004803">
    <property type="term" value="F:transposase activity"/>
    <property type="evidence" value="ECO:0007669"/>
    <property type="project" value="InterPro"/>
</dbReference>
<organism evidence="3 4">
    <name type="scientific">Chroococcidiopsis cubana SAG 39.79</name>
    <dbReference type="NCBI Taxonomy" id="388085"/>
    <lineage>
        <taxon>Bacteria</taxon>
        <taxon>Bacillati</taxon>
        <taxon>Cyanobacteriota</taxon>
        <taxon>Cyanophyceae</taxon>
        <taxon>Chroococcidiopsidales</taxon>
        <taxon>Chroococcidiopsidaceae</taxon>
        <taxon>Chroococcidiopsis</taxon>
    </lineage>
</organism>
<dbReference type="GO" id="GO:0003677">
    <property type="term" value="F:DNA binding"/>
    <property type="evidence" value="ECO:0007669"/>
    <property type="project" value="InterPro"/>
</dbReference>
<dbReference type="AlphaFoldDB" id="A0AB37U7Q4"/>
<dbReference type="InterPro" id="IPR002559">
    <property type="entry name" value="Transposase_11"/>
</dbReference>